<sequence>MGVSHGQGSLSTCLQRFKKCKNRKCFIFYDECCSRSLPFWIQNTKKEKAHKCLKPKLRNYQQNRVKRFVKLQFVIGLFNLQNREFPFW</sequence>
<accession>A0A5N5SI65</accession>
<name>A0A5N5SI65_9CRUS</name>
<keyword evidence="2" id="KW-1185">Reference proteome</keyword>
<proteinExistence type="predicted"/>
<evidence type="ECO:0000313" key="2">
    <source>
        <dbReference type="Proteomes" id="UP000326759"/>
    </source>
</evidence>
<dbReference type="AlphaFoldDB" id="A0A5N5SI65"/>
<protein>
    <submittedName>
        <fullName evidence="1">Uncharacterized protein</fullName>
    </submittedName>
</protein>
<comment type="caution">
    <text evidence="1">The sequence shown here is derived from an EMBL/GenBank/DDBJ whole genome shotgun (WGS) entry which is preliminary data.</text>
</comment>
<dbReference type="EMBL" id="SEYY01024921">
    <property type="protein sequence ID" value="KAB7493776.1"/>
    <property type="molecule type" value="Genomic_DNA"/>
</dbReference>
<reference evidence="1 2" key="1">
    <citation type="journal article" date="2019" name="PLoS Biol.">
        <title>Sex chromosomes control vertical transmission of feminizing Wolbachia symbionts in an isopod.</title>
        <authorList>
            <person name="Becking T."/>
            <person name="Chebbi M.A."/>
            <person name="Giraud I."/>
            <person name="Moumen B."/>
            <person name="Laverre T."/>
            <person name="Caubet Y."/>
            <person name="Peccoud J."/>
            <person name="Gilbert C."/>
            <person name="Cordaux R."/>
        </authorList>
    </citation>
    <scope>NUCLEOTIDE SEQUENCE [LARGE SCALE GENOMIC DNA]</scope>
    <source>
        <strain evidence="1">ANa2</strain>
        <tissue evidence="1">Whole body excluding digestive tract and cuticle</tissue>
    </source>
</reference>
<evidence type="ECO:0000313" key="1">
    <source>
        <dbReference type="EMBL" id="KAB7493776.1"/>
    </source>
</evidence>
<gene>
    <name evidence="1" type="ORF">Anas_14740</name>
</gene>
<dbReference type="Proteomes" id="UP000326759">
    <property type="component" value="Unassembled WGS sequence"/>
</dbReference>
<organism evidence="1 2">
    <name type="scientific">Armadillidium nasatum</name>
    <dbReference type="NCBI Taxonomy" id="96803"/>
    <lineage>
        <taxon>Eukaryota</taxon>
        <taxon>Metazoa</taxon>
        <taxon>Ecdysozoa</taxon>
        <taxon>Arthropoda</taxon>
        <taxon>Crustacea</taxon>
        <taxon>Multicrustacea</taxon>
        <taxon>Malacostraca</taxon>
        <taxon>Eumalacostraca</taxon>
        <taxon>Peracarida</taxon>
        <taxon>Isopoda</taxon>
        <taxon>Oniscidea</taxon>
        <taxon>Crinocheta</taxon>
        <taxon>Armadillidiidae</taxon>
        <taxon>Armadillidium</taxon>
    </lineage>
</organism>